<keyword evidence="8 11" id="KW-0408">Iron</keyword>
<dbReference type="PANTHER" id="PTHR24282:SF135">
    <property type="entry name" value="CYTOCHROME P450 709B2"/>
    <property type="match status" value="1"/>
</dbReference>
<dbReference type="CDD" id="cd20642">
    <property type="entry name" value="CYP72"/>
    <property type="match status" value="1"/>
</dbReference>
<dbReference type="PRINTS" id="PR00385">
    <property type="entry name" value="P450"/>
</dbReference>
<keyword evidence="14" id="KW-1185">Reference proteome</keyword>
<dbReference type="PRINTS" id="PR00463">
    <property type="entry name" value="EP450I"/>
</dbReference>
<dbReference type="Gene3D" id="1.20.120.990">
    <property type="entry name" value="Glycosyltransferase family 88, C-terminal domain"/>
    <property type="match status" value="1"/>
</dbReference>
<keyword evidence="9" id="KW-0503">Monooxygenase</keyword>
<dbReference type="Gene3D" id="1.10.630.10">
    <property type="entry name" value="Cytochrome P450"/>
    <property type="match status" value="2"/>
</dbReference>
<dbReference type="AlphaFoldDB" id="A0AAN8Y9Z5"/>
<gene>
    <name evidence="13" type="ORF">RDI58_018685</name>
</gene>
<comment type="subcellular location">
    <subcellularLocation>
        <location evidence="1">Membrane</location>
    </subcellularLocation>
</comment>
<keyword evidence="7" id="KW-0560">Oxidoreductase</keyword>
<dbReference type="InterPro" id="IPR001128">
    <property type="entry name" value="Cyt_P450"/>
</dbReference>
<sequence>METLNNIIIATICVAILLVYTWKLLNWAWFRPKKLEKFLRQQGLCGNSYRLLHGDLKEFSNSIKEAHSKPIDNLSNDIAPRIIPYFIQTINKYGKNCFVWFGPKPMILIMESEQIREIFAKNYVYQKPHHSNPVANLLARGIANYEEDKWAKHRKILKPAFHMEKLKLMLPAFYLSCIEMLQEWAQIVPDEGSKELDIWPQFQKLTSDMISRTAFGSSYEEGRRIFELQKEQAEIIMKQFNSIYIPGSRFLPTKSNKKMKETEKEVQESIRRLIDNRLKAKQAGQEFGDDLLGTLLESNSNEIEEQGSKEFGLTIDEVIQECKLFYFAGQETTSVWLVWTMILLSRHQEWQAKAREEVLQAFGSDQPAFHELSRLKIVTMILYESLRLYPPLATRIRRTNKETKLGNLYLPNGSLLFIPTILLHHDKKIWGEDAEEFKPERFKEGVLKATKGQITFFPFGAGPRICIGQNFAMLEAKMAIALILQRFEFELSPSYTHVPHCIVALQPKFGKSSFIWLGPYPIVLITNPEHVKEIFTKNYVYLKQTHPNPFTKLLAKGLVSLEEDKWAKHRKIINPTFHVEKLKHMLPAFYVCCSEMISKWEEIVPKETSTEIDVWPDLEMMTSEVISRTAFGSSYEEGRIEIQTTIRRIIDKRLRAMEGGETSKDDLLGILLESNMKEIEQHGNKDFGMTTIEVIEECKLFYFAGQETTSVLLVWTMILLCLHPEWQVRAREEVLQTQRNSNQKDLVKECQRQPKDNSRLFHLVGDLEFALDKTLR</sequence>
<proteinExistence type="inferred from homology"/>
<dbReference type="PANTHER" id="PTHR24282">
    <property type="entry name" value="CYTOCHROME P450 FAMILY MEMBER"/>
    <property type="match status" value="1"/>
</dbReference>
<evidence type="ECO:0000256" key="9">
    <source>
        <dbReference type="ARBA" id="ARBA00023033"/>
    </source>
</evidence>
<evidence type="ECO:0000256" key="4">
    <source>
        <dbReference type="ARBA" id="ARBA00022692"/>
    </source>
</evidence>
<evidence type="ECO:0000256" key="10">
    <source>
        <dbReference type="ARBA" id="ARBA00023136"/>
    </source>
</evidence>
<evidence type="ECO:0000256" key="6">
    <source>
        <dbReference type="ARBA" id="ARBA00022989"/>
    </source>
</evidence>
<evidence type="ECO:0000256" key="3">
    <source>
        <dbReference type="ARBA" id="ARBA00022617"/>
    </source>
</evidence>
<keyword evidence="3 11" id="KW-0349">Heme</keyword>
<evidence type="ECO:0000256" key="8">
    <source>
        <dbReference type="ARBA" id="ARBA00023004"/>
    </source>
</evidence>
<comment type="cofactor">
    <cofactor evidence="11">
        <name>heme</name>
        <dbReference type="ChEBI" id="CHEBI:30413"/>
    </cofactor>
</comment>
<evidence type="ECO:0000313" key="14">
    <source>
        <dbReference type="Proteomes" id="UP001371456"/>
    </source>
</evidence>
<dbReference type="InterPro" id="IPR002401">
    <property type="entry name" value="Cyt_P450_E_grp-I"/>
</dbReference>
<evidence type="ECO:0000256" key="12">
    <source>
        <dbReference type="SAM" id="Phobius"/>
    </source>
</evidence>
<dbReference type="SUPFAM" id="SSF48264">
    <property type="entry name" value="Cytochrome P450"/>
    <property type="match status" value="2"/>
</dbReference>
<dbReference type="PROSITE" id="PS00086">
    <property type="entry name" value="CYTOCHROME_P450"/>
    <property type="match status" value="1"/>
</dbReference>
<dbReference type="GO" id="GO:0009753">
    <property type="term" value="P:response to jasmonic acid"/>
    <property type="evidence" value="ECO:0007669"/>
    <property type="project" value="UniProtKB-ARBA"/>
</dbReference>
<feature type="binding site" description="axial binding residue" evidence="11">
    <location>
        <position position="466"/>
    </location>
    <ligand>
        <name>heme</name>
        <dbReference type="ChEBI" id="CHEBI:30413"/>
    </ligand>
    <ligandPart>
        <name>Fe</name>
        <dbReference type="ChEBI" id="CHEBI:18248"/>
    </ligandPart>
</feature>
<dbReference type="GO" id="GO:0016020">
    <property type="term" value="C:membrane"/>
    <property type="evidence" value="ECO:0007669"/>
    <property type="project" value="UniProtKB-SubCell"/>
</dbReference>
<protein>
    <submittedName>
        <fullName evidence="13">Uncharacterized protein</fullName>
    </submittedName>
</protein>
<comment type="similarity">
    <text evidence="2">Belongs to the cytochrome P450 family.</text>
</comment>
<organism evidence="13 14">
    <name type="scientific">Solanum bulbocastanum</name>
    <name type="common">Wild potato</name>
    <dbReference type="NCBI Taxonomy" id="147425"/>
    <lineage>
        <taxon>Eukaryota</taxon>
        <taxon>Viridiplantae</taxon>
        <taxon>Streptophyta</taxon>
        <taxon>Embryophyta</taxon>
        <taxon>Tracheophyta</taxon>
        <taxon>Spermatophyta</taxon>
        <taxon>Magnoliopsida</taxon>
        <taxon>eudicotyledons</taxon>
        <taxon>Gunneridae</taxon>
        <taxon>Pentapetalae</taxon>
        <taxon>asterids</taxon>
        <taxon>lamiids</taxon>
        <taxon>Solanales</taxon>
        <taxon>Solanaceae</taxon>
        <taxon>Solanoideae</taxon>
        <taxon>Solaneae</taxon>
        <taxon>Solanum</taxon>
    </lineage>
</organism>
<comment type="caution">
    <text evidence="13">The sequence shown here is derived from an EMBL/GenBank/DDBJ whole genome shotgun (WGS) entry which is preliminary data.</text>
</comment>
<evidence type="ECO:0000313" key="13">
    <source>
        <dbReference type="EMBL" id="KAK6785230.1"/>
    </source>
</evidence>
<evidence type="ECO:0000256" key="7">
    <source>
        <dbReference type="ARBA" id="ARBA00023002"/>
    </source>
</evidence>
<dbReference type="Proteomes" id="UP001371456">
    <property type="component" value="Unassembled WGS sequence"/>
</dbReference>
<evidence type="ECO:0000256" key="2">
    <source>
        <dbReference type="ARBA" id="ARBA00010617"/>
    </source>
</evidence>
<dbReference type="GO" id="GO:0016705">
    <property type="term" value="F:oxidoreductase activity, acting on paired donors, with incorporation or reduction of molecular oxygen"/>
    <property type="evidence" value="ECO:0007669"/>
    <property type="project" value="InterPro"/>
</dbReference>
<dbReference type="EMBL" id="JBANQN010000007">
    <property type="protein sequence ID" value="KAK6785230.1"/>
    <property type="molecule type" value="Genomic_DNA"/>
</dbReference>
<feature type="transmembrane region" description="Helical" evidence="12">
    <location>
        <begin position="7"/>
        <end position="30"/>
    </location>
</feature>
<reference evidence="13 14" key="1">
    <citation type="submission" date="2024-02" db="EMBL/GenBank/DDBJ databases">
        <title>de novo genome assembly of Solanum bulbocastanum strain 11H21.</title>
        <authorList>
            <person name="Hosaka A.J."/>
        </authorList>
    </citation>
    <scope>NUCLEOTIDE SEQUENCE [LARGE SCALE GENOMIC DNA]</scope>
    <source>
        <tissue evidence="13">Young leaves</tissue>
    </source>
</reference>
<evidence type="ECO:0000256" key="11">
    <source>
        <dbReference type="PIRSR" id="PIRSR602401-1"/>
    </source>
</evidence>
<keyword evidence="6 12" id="KW-1133">Transmembrane helix</keyword>
<dbReference type="GO" id="GO:0004497">
    <property type="term" value="F:monooxygenase activity"/>
    <property type="evidence" value="ECO:0007669"/>
    <property type="project" value="UniProtKB-KW"/>
</dbReference>
<accession>A0AAN8Y9Z5</accession>
<keyword evidence="10 12" id="KW-0472">Membrane</keyword>
<dbReference type="FunFam" id="1.10.630.10:FF:000029">
    <property type="entry name" value="Cytochrome P450 734A1"/>
    <property type="match status" value="1"/>
</dbReference>
<dbReference type="GO" id="GO:0020037">
    <property type="term" value="F:heme binding"/>
    <property type="evidence" value="ECO:0007669"/>
    <property type="project" value="InterPro"/>
</dbReference>
<dbReference type="InterPro" id="IPR017972">
    <property type="entry name" value="Cyt_P450_CS"/>
</dbReference>
<evidence type="ECO:0000256" key="5">
    <source>
        <dbReference type="ARBA" id="ARBA00022723"/>
    </source>
</evidence>
<dbReference type="GO" id="GO:0009820">
    <property type="term" value="P:alkaloid metabolic process"/>
    <property type="evidence" value="ECO:0007669"/>
    <property type="project" value="UniProtKB-ARBA"/>
</dbReference>
<keyword evidence="4 12" id="KW-0812">Transmembrane</keyword>
<evidence type="ECO:0000256" key="1">
    <source>
        <dbReference type="ARBA" id="ARBA00004370"/>
    </source>
</evidence>
<dbReference type="InterPro" id="IPR036396">
    <property type="entry name" value="Cyt_P450_sf"/>
</dbReference>
<keyword evidence="5 11" id="KW-0479">Metal-binding</keyword>
<name>A0AAN8Y9Z5_SOLBU</name>
<dbReference type="InterPro" id="IPR050665">
    <property type="entry name" value="Cytochrome_P450_Monooxygen"/>
</dbReference>
<dbReference type="GO" id="GO:0005506">
    <property type="term" value="F:iron ion binding"/>
    <property type="evidence" value="ECO:0007669"/>
    <property type="project" value="InterPro"/>
</dbReference>
<dbReference type="Pfam" id="PF00067">
    <property type="entry name" value="p450"/>
    <property type="match status" value="2"/>
</dbReference>